<dbReference type="InterPro" id="IPR011055">
    <property type="entry name" value="Dup_hybrid_motif"/>
</dbReference>
<evidence type="ECO:0000313" key="4">
    <source>
        <dbReference type="Proteomes" id="UP000183410"/>
    </source>
</evidence>
<dbReference type="Proteomes" id="UP000183410">
    <property type="component" value="Unassembled WGS sequence"/>
</dbReference>
<dbReference type="Pfam" id="PF01551">
    <property type="entry name" value="Peptidase_M23"/>
    <property type="match status" value="1"/>
</dbReference>
<dbReference type="Gene3D" id="2.70.70.10">
    <property type="entry name" value="Glucose Permease (Domain IIA)"/>
    <property type="match status" value="1"/>
</dbReference>
<dbReference type="SUPFAM" id="SSF51261">
    <property type="entry name" value="Duplicated hybrid motif"/>
    <property type="match status" value="1"/>
</dbReference>
<organism evidence="3 4">
    <name type="scientific">Paenibacillus algorifonticola</name>
    <dbReference type="NCBI Taxonomy" id="684063"/>
    <lineage>
        <taxon>Bacteria</taxon>
        <taxon>Bacillati</taxon>
        <taxon>Bacillota</taxon>
        <taxon>Bacilli</taxon>
        <taxon>Bacillales</taxon>
        <taxon>Paenibacillaceae</taxon>
        <taxon>Paenibacillus</taxon>
    </lineage>
</organism>
<keyword evidence="3" id="KW-0378">Hydrolase</keyword>
<evidence type="ECO:0000256" key="1">
    <source>
        <dbReference type="SAM" id="MobiDB-lite"/>
    </source>
</evidence>
<sequence length="360" mass="37872">MKKPSFKMIKQGGTSVKIAAAIGTLAVILTACGGGDTAATSNSGATNSAGAANPAESVASNPPAATESAANPSEAPVTPEQLPEALLAGNYKGIYERFSAPFKEQISEADFIKMAESFMSGVKSLEKSSILNKSGAEQRTWVSDSGNKGIVGIFDTEGTILGLQVKELTPASETDSILTKNSYSLPFRGEWLVIWGGNNAMVNYHYEYESQRYAYDFVKAKDGYSYEGDPLKNESYFAFGEDIIAPADGTVVSVVNDIADNEPVGVMNEKAPAGNVVVIDHGGEYSYLAHMKKGSATVKPGDKVSKGDVIGQTGNSGNSSEAHLHFQLSDGKDLFTSLAIAVKWEGGIKPVQGETIGTAE</sequence>
<dbReference type="CDD" id="cd12797">
    <property type="entry name" value="M23_peptidase"/>
    <property type="match status" value="1"/>
</dbReference>
<dbReference type="EMBL" id="FONN01000026">
    <property type="protein sequence ID" value="SFF32890.1"/>
    <property type="molecule type" value="Genomic_DNA"/>
</dbReference>
<dbReference type="RefSeq" id="WP_231594397.1">
    <property type="nucleotide sequence ID" value="NZ_FONN01000026.1"/>
</dbReference>
<dbReference type="AlphaFoldDB" id="A0A1I2HU65"/>
<keyword evidence="4" id="KW-1185">Reference proteome</keyword>
<feature type="compositionally biased region" description="Low complexity" evidence="1">
    <location>
        <begin position="40"/>
        <end position="53"/>
    </location>
</feature>
<dbReference type="PANTHER" id="PTHR21666">
    <property type="entry name" value="PEPTIDASE-RELATED"/>
    <property type="match status" value="1"/>
</dbReference>
<evidence type="ECO:0000313" key="3">
    <source>
        <dbReference type="EMBL" id="SFF32890.1"/>
    </source>
</evidence>
<dbReference type="InterPro" id="IPR016047">
    <property type="entry name" value="M23ase_b-sheet_dom"/>
</dbReference>
<name>A0A1I2HU65_9BACL</name>
<dbReference type="InterPro" id="IPR050570">
    <property type="entry name" value="Cell_wall_metabolism_enzyme"/>
</dbReference>
<dbReference type="GO" id="GO:0004222">
    <property type="term" value="F:metalloendopeptidase activity"/>
    <property type="evidence" value="ECO:0007669"/>
    <property type="project" value="TreeGrafter"/>
</dbReference>
<feature type="region of interest" description="Disordered" evidence="1">
    <location>
        <begin position="40"/>
        <end position="80"/>
    </location>
</feature>
<gene>
    <name evidence="3" type="ORF">SAMN04487969_12656</name>
</gene>
<evidence type="ECO:0000259" key="2">
    <source>
        <dbReference type="Pfam" id="PF01551"/>
    </source>
</evidence>
<feature type="domain" description="M23ase beta-sheet core" evidence="2">
    <location>
        <begin position="240"/>
        <end position="330"/>
    </location>
</feature>
<accession>A0A1I2HU65</accession>
<dbReference type="PANTHER" id="PTHR21666:SF270">
    <property type="entry name" value="MUREIN HYDROLASE ACTIVATOR ENVC"/>
    <property type="match status" value="1"/>
</dbReference>
<dbReference type="PROSITE" id="PS51257">
    <property type="entry name" value="PROKAR_LIPOPROTEIN"/>
    <property type="match status" value="1"/>
</dbReference>
<protein>
    <submittedName>
        <fullName evidence="3">Murein DD-endopeptidase MepM and murein hydrolase activator NlpD, contain LysM domain</fullName>
    </submittedName>
</protein>
<reference evidence="4" key="1">
    <citation type="submission" date="2016-10" db="EMBL/GenBank/DDBJ databases">
        <authorList>
            <person name="Varghese N."/>
            <person name="Submissions S."/>
        </authorList>
    </citation>
    <scope>NUCLEOTIDE SEQUENCE [LARGE SCALE GENOMIC DNA]</scope>
    <source>
        <strain evidence="4">CGMCC 1.10223</strain>
    </source>
</reference>
<proteinExistence type="predicted"/>